<keyword evidence="2" id="KW-1015">Disulfide bond</keyword>
<dbReference type="Pfam" id="PF00246">
    <property type="entry name" value="Peptidase_M14"/>
    <property type="match status" value="1"/>
</dbReference>
<dbReference type="EMBL" id="JASSZA010000003">
    <property type="protein sequence ID" value="KAK2115369.1"/>
    <property type="molecule type" value="Genomic_DNA"/>
</dbReference>
<dbReference type="InterPro" id="IPR000834">
    <property type="entry name" value="Peptidase_M14"/>
</dbReference>
<comment type="similarity">
    <text evidence="1 3">Belongs to the peptidase M14 family.</text>
</comment>
<dbReference type="InterPro" id="IPR036790">
    <property type="entry name" value="Frizzled_dom_sf"/>
</dbReference>
<protein>
    <recommendedName>
        <fullName evidence="4">Peptidase M14 domain-containing protein</fullName>
    </recommendedName>
</protein>
<evidence type="ECO:0000313" key="5">
    <source>
        <dbReference type="EMBL" id="KAK2115369.1"/>
    </source>
</evidence>
<proteinExistence type="inferred from homology"/>
<evidence type="ECO:0000313" key="6">
    <source>
        <dbReference type="Proteomes" id="UP001266305"/>
    </source>
</evidence>
<dbReference type="Gene3D" id="3.40.630.10">
    <property type="entry name" value="Zn peptidases"/>
    <property type="match status" value="1"/>
</dbReference>
<comment type="caution">
    <text evidence="3">Lacks conserved residue(s) required for the propagation of feature annotation.</text>
</comment>
<dbReference type="Gene3D" id="1.10.2000.10">
    <property type="entry name" value="Frizzled cysteine-rich domain"/>
    <property type="match status" value="1"/>
</dbReference>
<dbReference type="Proteomes" id="UP001266305">
    <property type="component" value="Unassembled WGS sequence"/>
</dbReference>
<dbReference type="PANTHER" id="PTHR11532:SF63">
    <property type="entry name" value="CARBOXYPEPTIDASE Z"/>
    <property type="match status" value="1"/>
</dbReference>
<evidence type="ECO:0000256" key="1">
    <source>
        <dbReference type="ARBA" id="ARBA00005988"/>
    </source>
</evidence>
<feature type="domain" description="Peptidase M14" evidence="4">
    <location>
        <begin position="162"/>
        <end position="310"/>
    </location>
</feature>
<evidence type="ECO:0000256" key="2">
    <source>
        <dbReference type="ARBA" id="ARBA00023157"/>
    </source>
</evidence>
<organism evidence="5 6">
    <name type="scientific">Saguinus oedipus</name>
    <name type="common">Cotton-top tamarin</name>
    <name type="synonym">Oedipomidas oedipus</name>
    <dbReference type="NCBI Taxonomy" id="9490"/>
    <lineage>
        <taxon>Eukaryota</taxon>
        <taxon>Metazoa</taxon>
        <taxon>Chordata</taxon>
        <taxon>Craniata</taxon>
        <taxon>Vertebrata</taxon>
        <taxon>Euteleostomi</taxon>
        <taxon>Mammalia</taxon>
        <taxon>Eutheria</taxon>
        <taxon>Euarchontoglires</taxon>
        <taxon>Primates</taxon>
        <taxon>Haplorrhini</taxon>
        <taxon>Platyrrhini</taxon>
        <taxon>Cebidae</taxon>
        <taxon>Callitrichinae</taxon>
        <taxon>Saguinus</taxon>
    </lineage>
</organism>
<sequence>MSCRLEVQARSQRLCGHRPAVTLRTPTPPSPPRCSTASSEYILLSVLHQLLEGQCNPDLRLLGCAVLAPRCEGGRGLREACQPAFDAIDMAWPYFLDCHRYFKREDEGCYDPLEKLRGKGRWQGCPHGHGVQVAAMVQALAEGRAAPQALPSGLPPTFIRFSHHSYAQMARVLRRTAARCAHVARTYSIGRSFDGRDLLVIEFSSRPGQHELRLGLLRLGVHKLVKLIGNIHGNEVAGREMLIYLTQYLCSEYLLGNPRIQRLLNTTRIHLLPSMNPDGYEVAAAEVSAQMPGSCGPPPAPPLIHSLIHD</sequence>
<keyword evidence="6" id="KW-1185">Reference proteome</keyword>
<accession>A0ABQ9W160</accession>
<evidence type="ECO:0000259" key="4">
    <source>
        <dbReference type="PROSITE" id="PS52035"/>
    </source>
</evidence>
<dbReference type="SUPFAM" id="SSF53187">
    <property type="entry name" value="Zn-dependent exopeptidases"/>
    <property type="match status" value="1"/>
</dbReference>
<dbReference type="PROSITE" id="PS52035">
    <property type="entry name" value="PEPTIDASE_M14"/>
    <property type="match status" value="1"/>
</dbReference>
<dbReference type="SUPFAM" id="SSF63501">
    <property type="entry name" value="Frizzled cysteine-rich domain"/>
    <property type="match status" value="1"/>
</dbReference>
<reference evidence="5 6" key="1">
    <citation type="submission" date="2023-05" db="EMBL/GenBank/DDBJ databases">
        <title>B98-5 Cell Line De Novo Hybrid Assembly: An Optical Mapping Approach.</title>
        <authorList>
            <person name="Kananen K."/>
            <person name="Auerbach J.A."/>
            <person name="Kautto E."/>
            <person name="Blachly J.S."/>
        </authorList>
    </citation>
    <scope>NUCLEOTIDE SEQUENCE [LARGE SCALE GENOMIC DNA]</scope>
    <source>
        <strain evidence="5">B95-8</strain>
        <tissue evidence="5">Cell line</tissue>
    </source>
</reference>
<dbReference type="InterPro" id="IPR050753">
    <property type="entry name" value="Peptidase_M14_domain"/>
</dbReference>
<gene>
    <name evidence="5" type="ORF">P7K49_005995</name>
</gene>
<evidence type="ECO:0000256" key="3">
    <source>
        <dbReference type="PROSITE-ProRule" id="PRU01379"/>
    </source>
</evidence>
<comment type="caution">
    <text evidence="5">The sequence shown here is derived from an EMBL/GenBank/DDBJ whole genome shotgun (WGS) entry which is preliminary data.</text>
</comment>
<name>A0ABQ9W160_SAGOE</name>
<dbReference type="SMART" id="SM00063">
    <property type="entry name" value="FRI"/>
    <property type="match status" value="1"/>
</dbReference>
<dbReference type="PANTHER" id="PTHR11532">
    <property type="entry name" value="PROTEASE M14 CARBOXYPEPTIDASE"/>
    <property type="match status" value="1"/>
</dbReference>
<dbReference type="PRINTS" id="PR00765">
    <property type="entry name" value="CRBOXYPTASEA"/>
</dbReference>
<dbReference type="InterPro" id="IPR020067">
    <property type="entry name" value="Frizzled_dom"/>
</dbReference>